<comment type="similarity">
    <text evidence="3">Belongs to the importin beta family.</text>
</comment>
<evidence type="ECO:0000256" key="1">
    <source>
        <dbReference type="ARBA" id="ARBA00004123"/>
    </source>
</evidence>
<comment type="subcellular location">
    <subcellularLocation>
        <location evidence="2">Cytoplasm</location>
    </subcellularLocation>
    <subcellularLocation>
        <location evidence="1">Nucleus</location>
    </subcellularLocation>
</comment>
<protein>
    <recommendedName>
        <fullName evidence="9">Importin N-terminal domain-containing protein</fullName>
    </recommendedName>
</protein>
<dbReference type="Pfam" id="PF25758">
    <property type="entry name" value="TPR_IPO11"/>
    <property type="match status" value="1"/>
</dbReference>
<dbReference type="PANTHER" id="PTHR10997:SF18">
    <property type="entry name" value="D-IMPORTIN 7_RANBP7"/>
    <property type="match status" value="1"/>
</dbReference>
<evidence type="ECO:0000313" key="11">
    <source>
        <dbReference type="Proteomes" id="UP000321570"/>
    </source>
</evidence>
<keyword evidence="5" id="KW-0963">Cytoplasm</keyword>
<evidence type="ECO:0000256" key="5">
    <source>
        <dbReference type="ARBA" id="ARBA00022490"/>
    </source>
</evidence>
<dbReference type="EMBL" id="CABIJS010000222">
    <property type="protein sequence ID" value="VUZ47133.1"/>
    <property type="molecule type" value="Genomic_DNA"/>
</dbReference>
<feature type="compositionally biased region" description="Polar residues" evidence="8">
    <location>
        <begin position="1054"/>
        <end position="1068"/>
    </location>
</feature>
<accession>A0A564YKJ2</accession>
<dbReference type="InterPro" id="IPR001494">
    <property type="entry name" value="Importin-beta_N"/>
</dbReference>
<dbReference type="SUPFAM" id="SSF48371">
    <property type="entry name" value="ARM repeat"/>
    <property type="match status" value="1"/>
</dbReference>
<dbReference type="GO" id="GO:0005829">
    <property type="term" value="C:cytosol"/>
    <property type="evidence" value="ECO:0007669"/>
    <property type="project" value="TreeGrafter"/>
</dbReference>
<dbReference type="InterPro" id="IPR058669">
    <property type="entry name" value="TPR_IPO7/11-like"/>
</dbReference>
<dbReference type="Pfam" id="PF08506">
    <property type="entry name" value="Cse1"/>
    <property type="match status" value="1"/>
</dbReference>
<keyword evidence="11" id="KW-1185">Reference proteome</keyword>
<dbReference type="GO" id="GO:0006606">
    <property type="term" value="P:protein import into nucleus"/>
    <property type="evidence" value="ECO:0007669"/>
    <property type="project" value="TreeGrafter"/>
</dbReference>
<evidence type="ECO:0000256" key="8">
    <source>
        <dbReference type="SAM" id="MobiDB-lite"/>
    </source>
</evidence>
<dbReference type="Gene3D" id="1.25.10.10">
    <property type="entry name" value="Leucine-rich Repeat Variant"/>
    <property type="match status" value="1"/>
</dbReference>
<dbReference type="InterPro" id="IPR013713">
    <property type="entry name" value="XPO2_central"/>
</dbReference>
<dbReference type="InterPro" id="IPR011989">
    <property type="entry name" value="ARM-like"/>
</dbReference>
<gene>
    <name evidence="10" type="ORF">WMSIL1_LOCUS6533</name>
</gene>
<organism evidence="10 11">
    <name type="scientific">Hymenolepis diminuta</name>
    <name type="common">Rat tapeworm</name>
    <dbReference type="NCBI Taxonomy" id="6216"/>
    <lineage>
        <taxon>Eukaryota</taxon>
        <taxon>Metazoa</taxon>
        <taxon>Spiralia</taxon>
        <taxon>Lophotrochozoa</taxon>
        <taxon>Platyhelminthes</taxon>
        <taxon>Cestoda</taxon>
        <taxon>Eucestoda</taxon>
        <taxon>Cyclophyllidea</taxon>
        <taxon>Hymenolepididae</taxon>
        <taxon>Hymenolepis</taxon>
    </lineage>
</organism>
<feature type="compositionally biased region" description="Acidic residues" evidence="8">
    <location>
        <begin position="894"/>
        <end position="910"/>
    </location>
</feature>
<keyword evidence="7" id="KW-0539">Nucleus</keyword>
<proteinExistence type="inferred from homology"/>
<dbReference type="GO" id="GO:0031267">
    <property type="term" value="F:small GTPase binding"/>
    <property type="evidence" value="ECO:0007669"/>
    <property type="project" value="InterPro"/>
</dbReference>
<reference evidence="10 11" key="1">
    <citation type="submission" date="2019-07" db="EMBL/GenBank/DDBJ databases">
        <authorList>
            <person name="Jastrzebski P J."/>
            <person name="Paukszto L."/>
            <person name="Jastrzebski P J."/>
        </authorList>
    </citation>
    <scope>NUCLEOTIDE SEQUENCE [LARGE SCALE GENOMIC DNA]</scope>
    <source>
        <strain evidence="10 11">WMS-il1</strain>
    </source>
</reference>
<evidence type="ECO:0000256" key="6">
    <source>
        <dbReference type="ARBA" id="ARBA00022927"/>
    </source>
</evidence>
<dbReference type="SMART" id="SM00913">
    <property type="entry name" value="IBN_N"/>
    <property type="match status" value="1"/>
</dbReference>
<evidence type="ECO:0000256" key="4">
    <source>
        <dbReference type="ARBA" id="ARBA00022448"/>
    </source>
</evidence>
<dbReference type="Proteomes" id="UP000321570">
    <property type="component" value="Unassembled WGS sequence"/>
</dbReference>
<dbReference type="PANTHER" id="PTHR10997">
    <property type="entry name" value="IMPORTIN-7, 8, 11"/>
    <property type="match status" value="1"/>
</dbReference>
<feature type="region of interest" description="Disordered" evidence="8">
    <location>
        <begin position="890"/>
        <end position="930"/>
    </location>
</feature>
<feature type="region of interest" description="Disordered" evidence="8">
    <location>
        <begin position="1051"/>
        <end position="1074"/>
    </location>
</feature>
<dbReference type="AlphaFoldDB" id="A0A564YKJ2"/>
<dbReference type="InterPro" id="IPR016024">
    <property type="entry name" value="ARM-type_fold"/>
</dbReference>
<dbReference type="Pfam" id="PF03810">
    <property type="entry name" value="IBN_N"/>
    <property type="match status" value="1"/>
</dbReference>
<evidence type="ECO:0000259" key="9">
    <source>
        <dbReference type="PROSITE" id="PS50166"/>
    </source>
</evidence>
<keyword evidence="6" id="KW-0653">Protein transport</keyword>
<feature type="domain" description="Importin N-terminal" evidence="9">
    <location>
        <begin position="22"/>
        <end position="102"/>
    </location>
</feature>
<dbReference type="PROSITE" id="PS50166">
    <property type="entry name" value="IMPORTIN_B_NT"/>
    <property type="match status" value="1"/>
</dbReference>
<keyword evidence="4" id="KW-0813">Transport</keyword>
<evidence type="ECO:0000256" key="3">
    <source>
        <dbReference type="ARBA" id="ARBA00007991"/>
    </source>
</evidence>
<feature type="compositionally biased region" description="Acidic residues" evidence="8">
    <location>
        <begin position="918"/>
        <end position="927"/>
    </location>
</feature>
<evidence type="ECO:0000313" key="10">
    <source>
        <dbReference type="EMBL" id="VUZ47133.1"/>
    </source>
</evidence>
<evidence type="ECO:0000256" key="2">
    <source>
        <dbReference type="ARBA" id="ARBA00004496"/>
    </source>
</evidence>
<name>A0A564YKJ2_HYMDI</name>
<sequence>MDPQKIVHTLQASLQAEHREEAEKLLNEMQRMVGFGPTLLQIILEPSLDLSIRQSGGVFLKNMILKSWRCKVNDELDGELFFVLDDSDKNNIRSVIVAAIVNSEIQIQSILKVALEKILRIDYPSRFPGFVDQLAGTLNSSEFREFHGTLACLHALIKVCENKPSEKNSMIQIMSNLLPILHHRLGVLATDSSDNSLILQKLILKIFCSFTNSFIQPTVLNAEFITQWHILLCSLLENFNGADDDDQSLYWKRQKWVTRIFRIWFNNYGSPGYVASKYNAFADWYLKSHVPQVLTSLLKICDAYRQKTFVSDNVMSTVFQYFSSAMLHSFSWKILQVHFDTLLRDVIIPCISFNKVMAELWEEDPLEYIRSNTDYETDDTACEAARLFIKETCTSRKRILDKCMEYCVQVLNSDLSPEVKDGAFHLIGTVCHNLLKNKVYKEQLENFMTTHVLTLFEAYEGFRRARACWLVGRLSRAEFNNKEILCQIAMMCRHLMCSDPDLPVRVAAAKTVFALINDQQAVKAVMSQYFPDLTMQLLKLFRETEFDDLNVVFRTLLEHQEIIPISVQILQHLSGTFLKLVGVQENGVGVVSADDGVADGDGYNESQEYRCIVATGIMENIESIISVMEENTELVAASEGVIAELVQIILKNEVDDFYDEALSLICSLTCQKISPLMWGVFEWLYQAYNKDACDYFPSMAPALHNYIEMDPKGFLESPERVKMFTTMCIKELQKLEDDEDSDSGAMHAAKLLEVLIINYRGQLDSYVPEFIKSAINAIRVTSSTDLRIRCLLVIIASIITSSPLVLPIFCSHMWPDTETPILEKVLKLWLDGINKFHGVHDQRVCVLGLCTLLNLSADQRPPVIDAGSSQFLPNILHVLNALKESYATKRELEKEVEEEDDQSDDDDDQSEGGTGEAVDSDVDVVDEESSKYRLPPDILGMLGIESEADLHTENEDEGLDGGDDEDDFNDDYDTNSLIEAYTTELDKEENEMDEYVTFYHLMTQLETSDTHWYQRLTSSLTEAQKSEFKEIAQTAVNCMAHKESKRIEKAGGYNFQQTDVPSSFNFSGDQPPRA</sequence>
<evidence type="ECO:0000256" key="7">
    <source>
        <dbReference type="ARBA" id="ARBA00023242"/>
    </source>
</evidence>
<dbReference type="GO" id="GO:0005635">
    <property type="term" value="C:nuclear envelope"/>
    <property type="evidence" value="ECO:0007669"/>
    <property type="project" value="TreeGrafter"/>
</dbReference>